<sequence length="274" mass="30057">MILCSICMNDIGEYNCVEGEGYLVSSLFGREATSVRLASITIGTPNHGGLQNLSIQRNNPCYGVTDAGLVAIAQKLDLFKFPIITDKCLLDIVKNCPDITSLTIYSYSNIGNESLKVVGQYCPSLNIVVLKCSPFIGHHGLAVQFYLASKVLTEVRLQGLCIRDLSLHILFNCCEKIESLSLVSCIGMEDYPLNLVDSCHSSLLSLTIRKFPGIGNTTIYLVGGLCRKLTHIDLSKFQRITNEGLIPLAQNCEANLVVVNLSIVSILQTYKFQQ</sequence>
<dbReference type="InParanoid" id="K4C4I4"/>
<reference evidence="1" key="2">
    <citation type="submission" date="2015-06" db="UniProtKB">
        <authorList>
            <consortium name="EnsemblPlants"/>
        </authorList>
    </citation>
    <scope>IDENTIFICATION</scope>
    <source>
        <strain evidence="1">cv. Heinz 1706</strain>
    </source>
</reference>
<name>K4C4I4_SOLLC</name>
<dbReference type="SUPFAM" id="SSF52047">
    <property type="entry name" value="RNI-like"/>
    <property type="match status" value="1"/>
</dbReference>
<dbReference type="SMART" id="SM00367">
    <property type="entry name" value="LRR_CC"/>
    <property type="match status" value="5"/>
</dbReference>
<protein>
    <submittedName>
        <fullName evidence="1">Uncharacterized protein</fullName>
    </submittedName>
</protein>
<proteinExistence type="predicted"/>
<dbReference type="eggNOG" id="KOG1947">
    <property type="taxonomic scope" value="Eukaryota"/>
</dbReference>
<dbReference type="PANTHER" id="PTHR13318">
    <property type="entry name" value="PARTNER OF PAIRED, ISOFORM B-RELATED"/>
    <property type="match status" value="1"/>
</dbReference>
<dbReference type="HOGENOM" id="CLU_088763_0_0_1"/>
<dbReference type="OMA" id="NCEANLV"/>
<dbReference type="Proteomes" id="UP000004994">
    <property type="component" value="Chromosome 6"/>
</dbReference>
<dbReference type="PhylomeDB" id="K4C4I4"/>
<dbReference type="Gramene" id="Solyc06g030610.1.1">
    <property type="protein sequence ID" value="Solyc06g030610.1.1"/>
    <property type="gene ID" value="Solyc06g030610.1"/>
</dbReference>
<dbReference type="Gene3D" id="3.80.10.10">
    <property type="entry name" value="Ribonuclease Inhibitor"/>
    <property type="match status" value="2"/>
</dbReference>
<dbReference type="InterPro" id="IPR032675">
    <property type="entry name" value="LRR_dom_sf"/>
</dbReference>
<reference evidence="1" key="1">
    <citation type="journal article" date="2012" name="Nature">
        <title>The tomato genome sequence provides insights into fleshy fruit evolution.</title>
        <authorList>
            <consortium name="Tomato Genome Consortium"/>
        </authorList>
    </citation>
    <scope>NUCLEOTIDE SEQUENCE [LARGE SCALE GENOMIC DNA]</scope>
    <source>
        <strain evidence="1">cv. Heinz 1706</strain>
    </source>
</reference>
<dbReference type="SMR" id="K4C4I4"/>
<keyword evidence="2" id="KW-1185">Reference proteome</keyword>
<dbReference type="AlphaFoldDB" id="K4C4I4"/>
<evidence type="ECO:0000313" key="2">
    <source>
        <dbReference type="Proteomes" id="UP000004994"/>
    </source>
</evidence>
<accession>K4C4I4</accession>
<organism evidence="1">
    <name type="scientific">Solanum lycopersicum</name>
    <name type="common">Tomato</name>
    <name type="synonym">Lycopersicon esculentum</name>
    <dbReference type="NCBI Taxonomy" id="4081"/>
    <lineage>
        <taxon>Eukaryota</taxon>
        <taxon>Viridiplantae</taxon>
        <taxon>Streptophyta</taxon>
        <taxon>Embryophyta</taxon>
        <taxon>Tracheophyta</taxon>
        <taxon>Spermatophyta</taxon>
        <taxon>Magnoliopsida</taxon>
        <taxon>eudicotyledons</taxon>
        <taxon>Gunneridae</taxon>
        <taxon>Pentapetalae</taxon>
        <taxon>asterids</taxon>
        <taxon>lamiids</taxon>
        <taxon>Solanales</taxon>
        <taxon>Solanaceae</taxon>
        <taxon>Solanoideae</taxon>
        <taxon>Solaneae</taxon>
        <taxon>Solanum</taxon>
        <taxon>Solanum subgen. Lycopersicon</taxon>
    </lineage>
</organism>
<dbReference type="InterPro" id="IPR006553">
    <property type="entry name" value="Leu-rich_rpt_Cys-con_subtyp"/>
</dbReference>
<dbReference type="EnsemblPlants" id="Solyc06g030610.1.1">
    <property type="protein sequence ID" value="Solyc06g030610.1.1"/>
    <property type="gene ID" value="Solyc06g030610.1"/>
</dbReference>
<evidence type="ECO:0000313" key="1">
    <source>
        <dbReference type="EnsemblPlants" id="Solyc06g030610.1.1"/>
    </source>
</evidence>
<dbReference type="PaxDb" id="4081-Solyc06g030610.1.1"/>